<dbReference type="NCBIfam" id="TIGR01730">
    <property type="entry name" value="RND_mfp"/>
    <property type="match status" value="1"/>
</dbReference>
<dbReference type="KEGG" id="kde:CDSE_0407"/>
<dbReference type="eggNOG" id="COG0845">
    <property type="taxonomic scope" value="Bacteria"/>
</dbReference>
<keyword evidence="3" id="KW-0812">Transmembrane</keyword>
<dbReference type="InterPro" id="IPR058624">
    <property type="entry name" value="MdtA-like_HH"/>
</dbReference>
<keyword evidence="3" id="KW-0472">Membrane</keyword>
<dbReference type="Gene3D" id="2.40.30.170">
    <property type="match status" value="1"/>
</dbReference>
<dbReference type="GO" id="GO:0046677">
    <property type="term" value="P:response to antibiotic"/>
    <property type="evidence" value="ECO:0007669"/>
    <property type="project" value="TreeGrafter"/>
</dbReference>
<name>M1LLX5_9PROT</name>
<dbReference type="Gene3D" id="2.40.50.100">
    <property type="match status" value="1"/>
</dbReference>
<keyword evidence="2" id="KW-0175">Coiled coil</keyword>
<feature type="domain" description="Multidrug resistance protein MdtA-like alpha-helical hairpin" evidence="4">
    <location>
        <begin position="92"/>
        <end position="159"/>
    </location>
</feature>
<proteinExistence type="inferred from homology"/>
<dbReference type="Pfam" id="PF25876">
    <property type="entry name" value="HH_MFP_RND"/>
    <property type="match status" value="1"/>
</dbReference>
<feature type="domain" description="Multidrug resistance protein MdtA-like barrel-sandwich hybrid" evidence="5">
    <location>
        <begin position="52"/>
        <end position="183"/>
    </location>
</feature>
<dbReference type="OrthoDB" id="9783047at2"/>
<dbReference type="Proteomes" id="UP000011547">
    <property type="component" value="Chromosome"/>
</dbReference>
<dbReference type="InterPro" id="IPR058625">
    <property type="entry name" value="MdtA-like_BSH"/>
</dbReference>
<gene>
    <name evidence="6" type="ORF">CDSE_0407</name>
</gene>
<keyword evidence="3" id="KW-1133">Transmembrane helix</keyword>
<dbReference type="Pfam" id="PF25917">
    <property type="entry name" value="BSH_RND"/>
    <property type="match status" value="1"/>
</dbReference>
<dbReference type="GO" id="GO:0005886">
    <property type="term" value="C:plasma membrane"/>
    <property type="evidence" value="ECO:0007669"/>
    <property type="project" value="TreeGrafter"/>
</dbReference>
<evidence type="ECO:0000256" key="3">
    <source>
        <dbReference type="SAM" id="Phobius"/>
    </source>
</evidence>
<reference evidence="6 7" key="1">
    <citation type="journal article" date="2013" name="Genome Biol. Evol.">
        <title>Genome evolution and phylogenomic analysis of candidatus kinetoplastibacterium, the betaproteobacterial endosymbionts of strigomonas and angomonas.</title>
        <authorList>
            <person name="Alves J.M."/>
            <person name="Serrano M.G."/>
            <person name="Maia da Silva F."/>
            <person name="Voegtly L.J."/>
            <person name="Matveyev A.V."/>
            <person name="Teixeira M.M."/>
            <person name="Camargo E.P."/>
            <person name="Buck G.A."/>
        </authorList>
    </citation>
    <scope>NUCLEOTIDE SEQUENCE [LARGE SCALE GENOMIC DNA]</scope>
    <source>
        <strain evidence="6 7">TCC079E</strain>
    </source>
</reference>
<dbReference type="RefSeq" id="WP_015396143.1">
    <property type="nucleotide sequence ID" value="NC_020294.1"/>
</dbReference>
<sequence>MCICKRYVFIGVLATFLMLVIFNLFYKNSFYGSFNKNTKSLVYQGLVSPASSVDVVSRVSGVVNKVNFQAGDKVVKGQMLFKIDDDYYKTVYQQKNTNLKKAENDLISARKLLDKYKLLVRSSAISQHSYEEAISSVHKAEYSLEEAKIDCKLALLNLNRTEIKSPVDGFIGQALVSEGSYINIDGFKMAKVQQLDPVYIDISTSIKELSDFYKSSFYSDDQYKKDIEAVVILKNHGEYEHIGEVVFVDRLVDVRSKLINLRIRVANPKGVLLPGELVEVRLNKVTSDNKL</sequence>
<dbReference type="HOGENOM" id="CLU_955419_0_0_4"/>
<dbReference type="PANTHER" id="PTHR30158">
    <property type="entry name" value="ACRA/E-RELATED COMPONENT OF DRUG EFFLUX TRANSPORTER"/>
    <property type="match status" value="1"/>
</dbReference>
<dbReference type="STRING" id="1208919.CDSE_0407"/>
<dbReference type="GO" id="GO:0030313">
    <property type="term" value="C:cell envelope"/>
    <property type="evidence" value="ECO:0007669"/>
    <property type="project" value="UniProtKB-SubCell"/>
</dbReference>
<dbReference type="PATRIC" id="fig|1208919.3.peg.169"/>
<dbReference type="InterPro" id="IPR006143">
    <property type="entry name" value="RND_pump_MFP"/>
</dbReference>
<dbReference type="SUPFAM" id="SSF111369">
    <property type="entry name" value="HlyD-like secretion proteins"/>
    <property type="match status" value="1"/>
</dbReference>
<evidence type="ECO:0000313" key="6">
    <source>
        <dbReference type="EMBL" id="AGF46732.1"/>
    </source>
</evidence>
<evidence type="ECO:0000256" key="1">
    <source>
        <dbReference type="ARBA" id="ARBA00009477"/>
    </source>
</evidence>
<comment type="similarity">
    <text evidence="1">Belongs to the membrane fusion protein (MFP) (TC 8.A.1) family.</text>
</comment>
<dbReference type="Gene3D" id="1.10.287.470">
    <property type="entry name" value="Helix hairpin bin"/>
    <property type="match status" value="1"/>
</dbReference>
<keyword evidence="7" id="KW-1185">Reference proteome</keyword>
<dbReference type="AlphaFoldDB" id="M1LLX5"/>
<organism evidence="6 7">
    <name type="scientific">Candidatus Kinetoplastidibacterium desouzai TCC079E</name>
    <dbReference type="NCBI Taxonomy" id="1208919"/>
    <lineage>
        <taxon>Bacteria</taxon>
        <taxon>Pseudomonadati</taxon>
        <taxon>Pseudomonadota</taxon>
        <taxon>Betaproteobacteria</taxon>
        <taxon>Candidatus Kinetoplastidibacterium</taxon>
    </lineage>
</organism>
<evidence type="ECO:0000259" key="5">
    <source>
        <dbReference type="Pfam" id="PF25917"/>
    </source>
</evidence>
<evidence type="ECO:0000256" key="2">
    <source>
        <dbReference type="SAM" id="Coils"/>
    </source>
</evidence>
<evidence type="ECO:0000313" key="7">
    <source>
        <dbReference type="Proteomes" id="UP000011547"/>
    </source>
</evidence>
<dbReference type="EMBL" id="CP003803">
    <property type="protein sequence ID" value="AGF46732.1"/>
    <property type="molecule type" value="Genomic_DNA"/>
</dbReference>
<dbReference type="GO" id="GO:0022857">
    <property type="term" value="F:transmembrane transporter activity"/>
    <property type="evidence" value="ECO:0007669"/>
    <property type="project" value="InterPro"/>
</dbReference>
<feature type="coiled-coil region" evidence="2">
    <location>
        <begin position="92"/>
        <end position="119"/>
    </location>
</feature>
<protein>
    <submittedName>
        <fullName evidence="6">Membrane fusion protein</fullName>
    </submittedName>
</protein>
<evidence type="ECO:0000259" key="4">
    <source>
        <dbReference type="Pfam" id="PF25876"/>
    </source>
</evidence>
<feature type="transmembrane region" description="Helical" evidence="3">
    <location>
        <begin position="7"/>
        <end position="26"/>
    </location>
</feature>
<accession>M1LLX5</accession>